<sequence length="136" mass="14210">MPGGSALVAGRERGDAIAERPRVGAAVGEPLGAGIDSAMVLARHRMFAALPRGADPARPPDRLLGGKACSLTAIRARPRSRDIAATRTRTAADAVLRGGRPLAFVREAYQGRTTAEQALNLLGAGRWRPGSPRGPR</sequence>
<proteinExistence type="predicted"/>
<gene>
    <name evidence="1" type="ORF">DEF24_03555</name>
</gene>
<name>A0A368TDC5_9ACTN</name>
<dbReference type="AlphaFoldDB" id="A0A368TDC5"/>
<dbReference type="Proteomes" id="UP000253318">
    <property type="component" value="Unassembled WGS sequence"/>
</dbReference>
<dbReference type="EMBL" id="QEIN01000015">
    <property type="protein sequence ID" value="RCV61806.1"/>
    <property type="molecule type" value="Genomic_DNA"/>
</dbReference>
<organism evidence="1 2">
    <name type="scientific">Marinitenerispora sediminis</name>
    <dbReference type="NCBI Taxonomy" id="1931232"/>
    <lineage>
        <taxon>Bacteria</taxon>
        <taxon>Bacillati</taxon>
        <taxon>Actinomycetota</taxon>
        <taxon>Actinomycetes</taxon>
        <taxon>Streptosporangiales</taxon>
        <taxon>Nocardiopsidaceae</taxon>
        <taxon>Marinitenerispora</taxon>
    </lineage>
</organism>
<keyword evidence="2" id="KW-1185">Reference proteome</keyword>
<comment type="caution">
    <text evidence="1">The sequence shown here is derived from an EMBL/GenBank/DDBJ whole genome shotgun (WGS) entry which is preliminary data.</text>
</comment>
<reference evidence="1 2" key="1">
    <citation type="submission" date="2018-04" db="EMBL/GenBank/DDBJ databases">
        <title>Novel actinobacteria from marine sediment.</title>
        <authorList>
            <person name="Ng Z.Y."/>
            <person name="Tan G.Y.A."/>
        </authorList>
    </citation>
    <scope>NUCLEOTIDE SEQUENCE [LARGE SCALE GENOMIC DNA]</scope>
    <source>
        <strain evidence="1 2">TPS81</strain>
    </source>
</reference>
<protein>
    <submittedName>
        <fullName evidence="1">Uncharacterized protein</fullName>
    </submittedName>
</protein>
<evidence type="ECO:0000313" key="2">
    <source>
        <dbReference type="Proteomes" id="UP000253318"/>
    </source>
</evidence>
<accession>A0A368TDC5</accession>
<dbReference type="RefSeq" id="WP_114397627.1">
    <property type="nucleotide sequence ID" value="NZ_QEIM01000043.1"/>
</dbReference>
<evidence type="ECO:0000313" key="1">
    <source>
        <dbReference type="EMBL" id="RCV61806.1"/>
    </source>
</evidence>